<dbReference type="PANTHER" id="PTHR42929">
    <property type="entry name" value="INNER MEMBRANE ABC TRANSPORTER PERMEASE PROTEIN YDCU-RELATED-RELATED"/>
    <property type="match status" value="1"/>
</dbReference>
<feature type="domain" description="ABC transmembrane type-1" evidence="9">
    <location>
        <begin position="71"/>
        <end position="278"/>
    </location>
</feature>
<keyword evidence="5 8" id="KW-0812">Transmembrane</keyword>
<dbReference type="RefSeq" id="WP_408157101.1">
    <property type="nucleotide sequence ID" value="NZ_JAQQFM010000004.1"/>
</dbReference>
<keyword evidence="4" id="KW-1003">Cell membrane</keyword>
<dbReference type="InterPro" id="IPR000515">
    <property type="entry name" value="MetI-like"/>
</dbReference>
<organism evidence="10 11">
    <name type="scientific">Herbaspirillum lusitanum</name>
    <dbReference type="NCBI Taxonomy" id="213312"/>
    <lineage>
        <taxon>Bacteria</taxon>
        <taxon>Pseudomonadati</taxon>
        <taxon>Pseudomonadota</taxon>
        <taxon>Betaproteobacteria</taxon>
        <taxon>Burkholderiales</taxon>
        <taxon>Oxalobacteraceae</taxon>
        <taxon>Herbaspirillum</taxon>
    </lineage>
</organism>
<dbReference type="SUPFAM" id="SSF161098">
    <property type="entry name" value="MetI-like"/>
    <property type="match status" value="1"/>
</dbReference>
<name>A0ABW9A9B6_9BURK</name>
<feature type="transmembrane region" description="Helical" evidence="8">
    <location>
        <begin position="201"/>
        <end position="226"/>
    </location>
</feature>
<feature type="transmembrane region" description="Helical" evidence="8">
    <location>
        <begin position="160"/>
        <end position="180"/>
    </location>
</feature>
<feature type="transmembrane region" description="Helical" evidence="8">
    <location>
        <begin position="128"/>
        <end position="148"/>
    </location>
</feature>
<feature type="transmembrane region" description="Helical" evidence="8">
    <location>
        <begin position="75"/>
        <end position="97"/>
    </location>
</feature>
<evidence type="ECO:0000256" key="5">
    <source>
        <dbReference type="ARBA" id="ARBA00022692"/>
    </source>
</evidence>
<evidence type="ECO:0000256" key="3">
    <source>
        <dbReference type="ARBA" id="ARBA00022448"/>
    </source>
</evidence>
<sequence>MATDKDALQHRASPWNFTPAFVVMAFFFSAYATFLYTSLLHQVPGQATYGGAPSLANYARYFSSASDLAVLGKTLWLSAELTLASLVLGYPVAYVIVRTESGALRGLLLGAMAVTFLSGSVTRAYAWLIILGNKGLINALLLQLGVIAKPLQLVYNETGVFIALLHFVLPFFVLTMMGPLKNVPRSLEESAINLGATRWRAFLHVTLPLAVPGIIAASSLTFAMALSSFLFPLVLGGGRVRMVANAIYEYIFASYDFPFAAATATIFLAVALFFVWAFSAAQKALTPGMKRSA</sequence>
<dbReference type="CDD" id="cd06261">
    <property type="entry name" value="TM_PBP2"/>
    <property type="match status" value="1"/>
</dbReference>
<keyword evidence="6 8" id="KW-1133">Transmembrane helix</keyword>
<keyword evidence="11" id="KW-1185">Reference proteome</keyword>
<evidence type="ECO:0000313" key="11">
    <source>
        <dbReference type="Proteomes" id="UP001629246"/>
    </source>
</evidence>
<dbReference type="PANTHER" id="PTHR42929:SF5">
    <property type="entry name" value="ABC TRANSPORTER PERMEASE PROTEIN"/>
    <property type="match status" value="1"/>
</dbReference>
<evidence type="ECO:0000256" key="2">
    <source>
        <dbReference type="ARBA" id="ARBA00007069"/>
    </source>
</evidence>
<evidence type="ECO:0000256" key="8">
    <source>
        <dbReference type="RuleBase" id="RU363032"/>
    </source>
</evidence>
<keyword evidence="7 8" id="KW-0472">Membrane</keyword>
<dbReference type="PROSITE" id="PS50928">
    <property type="entry name" value="ABC_TM1"/>
    <property type="match status" value="1"/>
</dbReference>
<evidence type="ECO:0000256" key="6">
    <source>
        <dbReference type="ARBA" id="ARBA00022989"/>
    </source>
</evidence>
<proteinExistence type="inferred from homology"/>
<dbReference type="Pfam" id="PF00528">
    <property type="entry name" value="BPD_transp_1"/>
    <property type="match status" value="1"/>
</dbReference>
<comment type="subcellular location">
    <subcellularLocation>
        <location evidence="1 8">Cell membrane</location>
        <topology evidence="1 8">Multi-pass membrane protein</topology>
    </subcellularLocation>
</comment>
<comment type="similarity">
    <text evidence="2">Belongs to the binding-protein-dependent transport system permease family. CysTW subfamily.</text>
</comment>
<accession>A0ABW9A9B6</accession>
<feature type="transmembrane region" description="Helical" evidence="8">
    <location>
        <begin position="20"/>
        <end position="39"/>
    </location>
</feature>
<comment type="caution">
    <text evidence="10">The sequence shown here is derived from an EMBL/GenBank/DDBJ whole genome shotgun (WGS) entry which is preliminary data.</text>
</comment>
<reference evidence="10 11" key="1">
    <citation type="journal article" date="2024" name="Chem. Sci.">
        <title>Discovery of megapolipeptins by genome mining of a Burkholderiales bacteria collection.</title>
        <authorList>
            <person name="Paulo B.S."/>
            <person name="Recchia M.J.J."/>
            <person name="Lee S."/>
            <person name="Fergusson C.H."/>
            <person name="Romanowski S.B."/>
            <person name="Hernandez A."/>
            <person name="Krull N."/>
            <person name="Liu D.Y."/>
            <person name="Cavanagh H."/>
            <person name="Bos A."/>
            <person name="Gray C.A."/>
            <person name="Murphy B.T."/>
            <person name="Linington R.G."/>
            <person name="Eustaquio A.S."/>
        </authorList>
    </citation>
    <scope>NUCLEOTIDE SEQUENCE [LARGE SCALE GENOMIC DNA]</scope>
    <source>
        <strain evidence="10 11">RL21-008-BIB-A</strain>
    </source>
</reference>
<feature type="transmembrane region" description="Helical" evidence="8">
    <location>
        <begin position="259"/>
        <end position="281"/>
    </location>
</feature>
<dbReference type="Gene3D" id="1.10.3720.10">
    <property type="entry name" value="MetI-like"/>
    <property type="match status" value="1"/>
</dbReference>
<gene>
    <name evidence="10" type="ORF">PQR62_09195</name>
</gene>
<dbReference type="EMBL" id="JAQQFM010000004">
    <property type="protein sequence ID" value="MFL9924440.1"/>
    <property type="molecule type" value="Genomic_DNA"/>
</dbReference>
<dbReference type="InterPro" id="IPR035906">
    <property type="entry name" value="MetI-like_sf"/>
</dbReference>
<feature type="transmembrane region" description="Helical" evidence="8">
    <location>
        <begin position="103"/>
        <end position="121"/>
    </location>
</feature>
<evidence type="ECO:0000256" key="7">
    <source>
        <dbReference type="ARBA" id="ARBA00023136"/>
    </source>
</evidence>
<evidence type="ECO:0000256" key="1">
    <source>
        <dbReference type="ARBA" id="ARBA00004651"/>
    </source>
</evidence>
<dbReference type="Proteomes" id="UP001629246">
    <property type="component" value="Unassembled WGS sequence"/>
</dbReference>
<evidence type="ECO:0000256" key="4">
    <source>
        <dbReference type="ARBA" id="ARBA00022475"/>
    </source>
</evidence>
<keyword evidence="3 8" id="KW-0813">Transport</keyword>
<evidence type="ECO:0000313" key="10">
    <source>
        <dbReference type="EMBL" id="MFL9924440.1"/>
    </source>
</evidence>
<evidence type="ECO:0000259" key="9">
    <source>
        <dbReference type="PROSITE" id="PS50928"/>
    </source>
</evidence>
<protein>
    <submittedName>
        <fullName evidence="10">ABC transporter permease</fullName>
    </submittedName>
</protein>